<dbReference type="PANTHER" id="PTHR12341:SF41">
    <property type="entry name" value="5'-3' EXORIBONUCLEASE 2"/>
    <property type="match status" value="1"/>
</dbReference>
<keyword evidence="8" id="KW-1185">Reference proteome</keyword>
<feature type="compositionally biased region" description="Polar residues" evidence="4">
    <location>
        <begin position="614"/>
        <end position="657"/>
    </location>
</feature>
<accession>A0A9N8ZZZ8</accession>
<evidence type="ECO:0000259" key="6">
    <source>
        <dbReference type="Pfam" id="PF17846"/>
    </source>
</evidence>
<evidence type="ECO:0000256" key="4">
    <source>
        <dbReference type="SAM" id="MobiDB-lite"/>
    </source>
</evidence>
<evidence type="ECO:0000313" key="8">
    <source>
        <dbReference type="Proteomes" id="UP000789831"/>
    </source>
</evidence>
<evidence type="ECO:0000256" key="3">
    <source>
        <dbReference type="ARBA" id="ARBA00022839"/>
    </source>
</evidence>
<dbReference type="GO" id="GO:0000956">
    <property type="term" value="P:nuclear-transcribed mRNA catabolic process"/>
    <property type="evidence" value="ECO:0007669"/>
    <property type="project" value="TreeGrafter"/>
</dbReference>
<evidence type="ECO:0000256" key="1">
    <source>
        <dbReference type="ARBA" id="ARBA00022722"/>
    </source>
</evidence>
<dbReference type="GO" id="GO:0005634">
    <property type="term" value="C:nucleus"/>
    <property type="evidence" value="ECO:0007669"/>
    <property type="project" value="TreeGrafter"/>
</dbReference>
<gene>
    <name evidence="7" type="ORF">AGERDE_LOCUS4808</name>
</gene>
<dbReference type="InterPro" id="IPR027073">
    <property type="entry name" value="5_3_exoribonuclease"/>
</dbReference>
<dbReference type="CDD" id="cd18673">
    <property type="entry name" value="PIN_XRN1-2-like"/>
    <property type="match status" value="1"/>
</dbReference>
<dbReference type="GO" id="GO:0004534">
    <property type="term" value="F:5'-3' RNA exonuclease activity"/>
    <property type="evidence" value="ECO:0007669"/>
    <property type="project" value="TreeGrafter"/>
</dbReference>
<dbReference type="InterPro" id="IPR004859">
    <property type="entry name" value="Xrn1_N"/>
</dbReference>
<dbReference type="PANTHER" id="PTHR12341">
    <property type="entry name" value="5'-&gt;3' EXORIBONUCLEASE"/>
    <property type="match status" value="1"/>
</dbReference>
<dbReference type="Gene3D" id="1.25.40.1050">
    <property type="match status" value="1"/>
</dbReference>
<dbReference type="EMBL" id="CAJVPL010000587">
    <property type="protein sequence ID" value="CAG8512364.1"/>
    <property type="molecule type" value="Genomic_DNA"/>
</dbReference>
<feature type="region of interest" description="Disordered" evidence="4">
    <location>
        <begin position="610"/>
        <end position="824"/>
    </location>
</feature>
<reference evidence="7" key="1">
    <citation type="submission" date="2021-06" db="EMBL/GenBank/DDBJ databases">
        <authorList>
            <person name="Kallberg Y."/>
            <person name="Tangrot J."/>
            <person name="Rosling A."/>
        </authorList>
    </citation>
    <scope>NUCLEOTIDE SEQUENCE</scope>
    <source>
        <strain evidence="7">MT106</strain>
    </source>
</reference>
<comment type="caution">
    <text evidence="7">The sequence shown here is derived from an EMBL/GenBank/DDBJ whole genome shotgun (WGS) entry which is preliminary data.</text>
</comment>
<evidence type="ECO:0000259" key="5">
    <source>
        <dbReference type="Pfam" id="PF03159"/>
    </source>
</evidence>
<feature type="compositionally biased region" description="Polar residues" evidence="4">
    <location>
        <begin position="742"/>
        <end position="755"/>
    </location>
</feature>
<feature type="domain" description="Xrn1 helical" evidence="6">
    <location>
        <begin position="297"/>
        <end position="367"/>
    </location>
</feature>
<dbReference type="Pfam" id="PF17846">
    <property type="entry name" value="XRN_M"/>
    <property type="match status" value="2"/>
</dbReference>
<keyword evidence="1" id="KW-0540">Nuclease</keyword>
<feature type="domain" description="Xrn1 N-terminal" evidence="5">
    <location>
        <begin position="1"/>
        <end position="263"/>
    </location>
</feature>
<organism evidence="7 8">
    <name type="scientific">Ambispora gerdemannii</name>
    <dbReference type="NCBI Taxonomy" id="144530"/>
    <lineage>
        <taxon>Eukaryota</taxon>
        <taxon>Fungi</taxon>
        <taxon>Fungi incertae sedis</taxon>
        <taxon>Mucoromycota</taxon>
        <taxon>Glomeromycotina</taxon>
        <taxon>Glomeromycetes</taxon>
        <taxon>Archaeosporales</taxon>
        <taxon>Ambisporaceae</taxon>
        <taxon>Ambispora</taxon>
    </lineage>
</organism>
<proteinExistence type="predicted"/>
<dbReference type="Proteomes" id="UP000789831">
    <property type="component" value="Unassembled WGS sequence"/>
</dbReference>
<dbReference type="OrthoDB" id="372487at2759"/>
<dbReference type="AlphaFoldDB" id="A0A9N8ZZZ8"/>
<evidence type="ECO:0000313" key="7">
    <source>
        <dbReference type="EMBL" id="CAG8512364.1"/>
    </source>
</evidence>
<protein>
    <submittedName>
        <fullName evidence="7">6006_t:CDS:1</fullName>
    </submittedName>
</protein>
<feature type="compositionally biased region" description="Low complexity" evidence="4">
    <location>
        <begin position="787"/>
        <end position="799"/>
    </location>
</feature>
<dbReference type="InterPro" id="IPR041412">
    <property type="entry name" value="Xrn1_helical"/>
</dbReference>
<feature type="compositionally biased region" description="Polar residues" evidence="4">
    <location>
        <begin position="683"/>
        <end position="726"/>
    </location>
</feature>
<evidence type="ECO:0000256" key="2">
    <source>
        <dbReference type="ARBA" id="ARBA00022801"/>
    </source>
</evidence>
<keyword evidence="3" id="KW-0269">Exonuclease</keyword>
<dbReference type="Pfam" id="PF03159">
    <property type="entry name" value="XRN_N"/>
    <property type="match status" value="1"/>
</dbReference>
<sequence>MGIPGFFRWLASHYPAVVERVTPGVKQSADFLYLDINALFHTANIKKKGRGKSSSRKLTSALMLSKVFRQMDDAIDLFDPKTLVYITMDGVAPRAKMNEQRVRRYLAVNIKPKLPAIVPPIGIPSSSPASEEIAVANEDAMTIEMADTADGDKDREGTEGNTGFFLPGESVAITPGTKFMQAANEAVRFYVFQRLNGRRKHLQIIFNDSSVPGEGEHKLFQFLKTQRMQNGYNPQLRHVVCGGDADFIMYSLMTHEPHLRILRPGMGRDLDILHVAKLRKHLINDMMPKDTPPMSAIDQDNMIEDFVCISMLLGNDFLPKLQGVGTAVNILMKAYRECYKSMGGFITEKGGTINISRYLVFLQQLGNQTLLRGEKLADLSQIYSLRFNIDPETRAKRANDYMRILCWAFQYYTSNCPSWRHFYPHHFPPSILEIIKNVDPTDFDQKFTTGQPLRPFEQLICVLPPTCDSLVPEPFRDLLTDPNSPLKDFFPNKMQVISEVGILPFIDEKILLESMASRYPKLNPEDQKRNTITGKVQLFAGRLAPSYPTLRTVGNGYTKQMVLTASLGIFGTLTQDDRLQRVIETPIKKWGDINYNTVYNVLYQLPKVSGHVPQRSTSPQRLTSLQRSISPQRSRSTSPQKTINLPRNATYQRPQKPQSDKYGQGTYPEKSQFGPYKGKYQDKSQTGKYTERSQSGSYQSTGKYPQSGSYQSTGKYPQSGSYQSTGKYPDRAQTVKYPERPQSGTFQGAQKTQGTHPVPRKFPHLNTSNRIPPRTPIPSHPIKRPRSPVSSSTPRTSQSNKSFSHLSSLTFDDPANFLEDRNSG</sequence>
<dbReference type="Gene3D" id="3.40.50.12390">
    <property type="match status" value="2"/>
</dbReference>
<feature type="domain" description="Xrn1 helical" evidence="6">
    <location>
        <begin position="385"/>
        <end position="613"/>
    </location>
</feature>
<name>A0A9N8ZZZ8_9GLOM</name>
<keyword evidence="2" id="KW-0378">Hydrolase</keyword>
<feature type="compositionally biased region" description="Polar residues" evidence="4">
    <location>
        <begin position="800"/>
        <end position="810"/>
    </location>
</feature>
<dbReference type="GO" id="GO:0003723">
    <property type="term" value="F:RNA binding"/>
    <property type="evidence" value="ECO:0007669"/>
    <property type="project" value="TreeGrafter"/>
</dbReference>